<organism evidence="20 21">
    <name type="scientific">Dermabacter vaginalis</name>
    <dbReference type="NCBI Taxonomy" id="1630135"/>
    <lineage>
        <taxon>Bacteria</taxon>
        <taxon>Bacillati</taxon>
        <taxon>Actinomycetota</taxon>
        <taxon>Actinomycetes</taxon>
        <taxon>Micrococcales</taxon>
        <taxon>Dermabacteraceae</taxon>
        <taxon>Dermabacter</taxon>
    </lineage>
</organism>
<dbReference type="GO" id="GO:0009073">
    <property type="term" value="P:aromatic amino acid family biosynthetic process"/>
    <property type="evidence" value="ECO:0007669"/>
    <property type="project" value="UniProtKB-KW"/>
</dbReference>
<keyword evidence="12 17" id="KW-0862">Zinc</keyword>
<dbReference type="Gene3D" id="1.20.1090.10">
    <property type="entry name" value="Dehydroquinate synthase-like - alpha domain"/>
    <property type="match status" value="1"/>
</dbReference>
<feature type="binding site" evidence="17">
    <location>
        <begin position="135"/>
        <end position="136"/>
    </location>
    <ligand>
        <name>NAD(+)</name>
        <dbReference type="ChEBI" id="CHEBI:57540"/>
    </ligand>
</feature>
<dbReference type="PANTHER" id="PTHR43622">
    <property type="entry name" value="3-DEHYDROQUINATE SYNTHASE"/>
    <property type="match status" value="1"/>
</dbReference>
<feature type="binding site" evidence="17">
    <location>
        <position position="253"/>
    </location>
    <ligand>
        <name>Zn(2+)</name>
        <dbReference type="ChEBI" id="CHEBI:29105"/>
    </ligand>
</feature>
<evidence type="ECO:0000256" key="11">
    <source>
        <dbReference type="ARBA" id="ARBA00022741"/>
    </source>
</evidence>
<comment type="caution">
    <text evidence="17">Lacks conserved residue(s) required for the propagation of feature annotation.</text>
</comment>
<keyword evidence="15 17" id="KW-0456">Lyase</keyword>
<dbReference type="Gene3D" id="3.40.50.1970">
    <property type="match status" value="1"/>
</dbReference>
<accession>A0A1B0ZIE4</accession>
<dbReference type="PIRSF" id="PIRSF001455">
    <property type="entry name" value="DHQ_synth"/>
    <property type="match status" value="1"/>
</dbReference>
<evidence type="ECO:0000256" key="5">
    <source>
        <dbReference type="ARBA" id="ARBA00005412"/>
    </source>
</evidence>
<keyword evidence="14 17" id="KW-0057">Aromatic amino acid biosynthesis</keyword>
<comment type="cofactor">
    <cofactor evidence="2 17">
        <name>NAD(+)</name>
        <dbReference type="ChEBI" id="CHEBI:57540"/>
    </cofactor>
</comment>
<dbReference type="InterPro" id="IPR056179">
    <property type="entry name" value="DHQS_C"/>
</dbReference>
<sequence>MTSHDGTAATVIKVGEGTHSYSVTVGRGLDSTILTAIPESVLRVLIVHQEPVAGRARALAKALESDGRKAFTVEIPDAEQAKGVETLSELWRILGTQDFTRSDLLIGVGGGAATDLAGFAAATWLRGIDVIHVPTTVAGMVDAAVGGKTGINTAEGKNLVGAFHTPLAVIADLEALDGLPGHDVSAGLAEVAKAGFIADERILEIIEADPRRVLDTRASEFAEIMTRAIRLKADVVSEDLTEKGRREILNYGHTLAHAIERHEQYTWRHGDAVAVGMVFAAELAHRAGYLSSDVLARHRSVLTSLDLPTRYRKGQFAELREAMARDKKARGATLRFVILEDTEKPVRLEGPSEDLLEECYDAISA</sequence>
<dbReference type="InterPro" id="IPR016037">
    <property type="entry name" value="DHQ_synth_AroB"/>
</dbReference>
<dbReference type="Pfam" id="PF24621">
    <property type="entry name" value="DHQS_C"/>
    <property type="match status" value="1"/>
</dbReference>
<comment type="catalytic activity">
    <reaction evidence="1 17">
        <text>7-phospho-2-dehydro-3-deoxy-D-arabino-heptonate = 3-dehydroquinate + phosphate</text>
        <dbReference type="Rhea" id="RHEA:21968"/>
        <dbReference type="ChEBI" id="CHEBI:32364"/>
        <dbReference type="ChEBI" id="CHEBI:43474"/>
        <dbReference type="ChEBI" id="CHEBI:58394"/>
        <dbReference type="EC" id="4.2.3.4"/>
    </reaction>
</comment>
<dbReference type="InterPro" id="IPR030960">
    <property type="entry name" value="DHQS/DOIS_N"/>
</dbReference>
<dbReference type="STRING" id="1630135.DAD186_11530"/>
<comment type="function">
    <text evidence="17">Catalyzes the conversion of 3-deoxy-D-arabino-heptulosonate 7-phosphate (DAHP) to dehydroquinate (DHQ).</text>
</comment>
<dbReference type="GO" id="GO:0008652">
    <property type="term" value="P:amino acid biosynthetic process"/>
    <property type="evidence" value="ECO:0007669"/>
    <property type="project" value="UniProtKB-KW"/>
</dbReference>
<dbReference type="Pfam" id="PF01761">
    <property type="entry name" value="DHQ_synthase"/>
    <property type="match status" value="1"/>
</dbReference>
<feature type="binding site" evidence="17">
    <location>
        <position position="148"/>
    </location>
    <ligand>
        <name>NAD(+)</name>
        <dbReference type="ChEBI" id="CHEBI:57540"/>
    </ligand>
</feature>
<dbReference type="NCBIfam" id="TIGR01357">
    <property type="entry name" value="aroB"/>
    <property type="match status" value="1"/>
</dbReference>
<feature type="binding site" evidence="17">
    <location>
        <begin position="77"/>
        <end position="82"/>
    </location>
    <ligand>
        <name>NAD(+)</name>
        <dbReference type="ChEBI" id="CHEBI:57540"/>
    </ligand>
</feature>
<feature type="binding site" evidence="17">
    <location>
        <position position="190"/>
    </location>
    <ligand>
        <name>Zn(2+)</name>
        <dbReference type="ChEBI" id="CHEBI:29105"/>
    </ligand>
</feature>
<gene>
    <name evidence="17" type="primary">aroB</name>
    <name evidence="20" type="ORF">DAD186_11530</name>
</gene>
<dbReference type="GO" id="GO:0000166">
    <property type="term" value="F:nucleotide binding"/>
    <property type="evidence" value="ECO:0007669"/>
    <property type="project" value="UniProtKB-KW"/>
</dbReference>
<evidence type="ECO:0000256" key="7">
    <source>
        <dbReference type="ARBA" id="ARBA00017684"/>
    </source>
</evidence>
<dbReference type="GO" id="GO:0046872">
    <property type="term" value="F:metal ion binding"/>
    <property type="evidence" value="ECO:0007669"/>
    <property type="project" value="UniProtKB-KW"/>
</dbReference>
<keyword evidence="11 17" id="KW-0547">Nucleotide-binding</keyword>
<dbReference type="GO" id="GO:0005737">
    <property type="term" value="C:cytoplasm"/>
    <property type="evidence" value="ECO:0007669"/>
    <property type="project" value="UniProtKB-SubCell"/>
</dbReference>
<keyword evidence="13 17" id="KW-0520">NAD</keyword>
<dbReference type="InterPro" id="IPR030963">
    <property type="entry name" value="DHQ_synth_fam"/>
</dbReference>
<keyword evidence="9 17" id="KW-0028">Amino-acid biosynthesis</keyword>
<protein>
    <recommendedName>
        <fullName evidence="7 17">3-dehydroquinate synthase</fullName>
        <shortName evidence="17">DHQS</shortName>
        <ecNumber evidence="6 17">4.2.3.4</ecNumber>
    </recommendedName>
</protein>
<feature type="binding site" evidence="17">
    <location>
        <begin position="111"/>
        <end position="115"/>
    </location>
    <ligand>
        <name>NAD(+)</name>
        <dbReference type="ChEBI" id="CHEBI:57540"/>
    </ligand>
</feature>
<evidence type="ECO:0000256" key="1">
    <source>
        <dbReference type="ARBA" id="ARBA00001393"/>
    </source>
</evidence>
<name>A0A1B0ZIE4_9MICO</name>
<evidence type="ECO:0000259" key="19">
    <source>
        <dbReference type="Pfam" id="PF24621"/>
    </source>
</evidence>
<evidence type="ECO:0000256" key="2">
    <source>
        <dbReference type="ARBA" id="ARBA00001911"/>
    </source>
</evidence>
<keyword evidence="16 17" id="KW-0170">Cobalt</keyword>
<evidence type="ECO:0000256" key="14">
    <source>
        <dbReference type="ARBA" id="ARBA00023141"/>
    </source>
</evidence>
<dbReference type="GO" id="GO:0003856">
    <property type="term" value="F:3-dehydroquinate synthase activity"/>
    <property type="evidence" value="ECO:0007669"/>
    <property type="project" value="UniProtKB-UniRule"/>
</dbReference>
<evidence type="ECO:0000256" key="3">
    <source>
        <dbReference type="ARBA" id="ARBA00004496"/>
    </source>
</evidence>
<evidence type="ECO:0000313" key="21">
    <source>
        <dbReference type="Proteomes" id="UP000092596"/>
    </source>
</evidence>
<comment type="pathway">
    <text evidence="4 17">Metabolic intermediate biosynthesis; chorismate biosynthesis; chorismate from D-erythrose 4-phosphate and phosphoenolpyruvate: step 2/7.</text>
</comment>
<dbReference type="RefSeq" id="WP_065247860.1">
    <property type="nucleotide sequence ID" value="NZ_CP012117.1"/>
</dbReference>
<evidence type="ECO:0000259" key="18">
    <source>
        <dbReference type="Pfam" id="PF01761"/>
    </source>
</evidence>
<evidence type="ECO:0000256" key="6">
    <source>
        <dbReference type="ARBA" id="ARBA00013031"/>
    </source>
</evidence>
<dbReference type="InterPro" id="IPR050071">
    <property type="entry name" value="Dehydroquinate_synthase"/>
</dbReference>
<feature type="binding site" evidence="17">
    <location>
        <position position="269"/>
    </location>
    <ligand>
        <name>Zn(2+)</name>
        <dbReference type="ChEBI" id="CHEBI:29105"/>
    </ligand>
</feature>
<reference evidence="20 21" key="1">
    <citation type="submission" date="2015-06" db="EMBL/GenBank/DDBJ databases">
        <title>Investigation of pathophysiology for high-risk pregnancy and development of treatment modality based on it.</title>
        <authorList>
            <person name="Kim B.-C."/>
            <person name="Lim S."/>
        </authorList>
    </citation>
    <scope>NUCLEOTIDE SEQUENCE [LARGE SCALE GENOMIC DNA]</scope>
    <source>
        <strain evidence="20 21">AD1-86</strain>
    </source>
</reference>
<evidence type="ECO:0000256" key="8">
    <source>
        <dbReference type="ARBA" id="ARBA00022490"/>
    </source>
</evidence>
<evidence type="ECO:0000256" key="13">
    <source>
        <dbReference type="ARBA" id="ARBA00023027"/>
    </source>
</evidence>
<proteinExistence type="inferred from homology"/>
<keyword evidence="10 17" id="KW-0479">Metal-binding</keyword>
<evidence type="ECO:0000256" key="17">
    <source>
        <dbReference type="HAMAP-Rule" id="MF_00110"/>
    </source>
</evidence>
<dbReference type="EMBL" id="CP012117">
    <property type="protein sequence ID" value="ANP27703.1"/>
    <property type="molecule type" value="Genomic_DNA"/>
</dbReference>
<dbReference type="Proteomes" id="UP000092596">
    <property type="component" value="Chromosome"/>
</dbReference>
<comment type="subcellular location">
    <subcellularLocation>
        <location evidence="3 17">Cytoplasm</location>
    </subcellularLocation>
</comment>
<dbReference type="UniPathway" id="UPA00053">
    <property type="reaction ID" value="UER00085"/>
</dbReference>
<dbReference type="KEGG" id="dva:DAD186_11530"/>
<keyword evidence="8 17" id="KW-0963">Cytoplasm</keyword>
<evidence type="ECO:0000256" key="12">
    <source>
        <dbReference type="ARBA" id="ARBA00022833"/>
    </source>
</evidence>
<dbReference type="SUPFAM" id="SSF56796">
    <property type="entry name" value="Dehydroquinate synthase-like"/>
    <property type="match status" value="1"/>
</dbReference>
<evidence type="ECO:0000256" key="16">
    <source>
        <dbReference type="ARBA" id="ARBA00023285"/>
    </source>
</evidence>
<dbReference type="AlphaFoldDB" id="A0A1B0ZIE4"/>
<dbReference type="GO" id="GO:0009423">
    <property type="term" value="P:chorismate biosynthetic process"/>
    <property type="evidence" value="ECO:0007669"/>
    <property type="project" value="UniProtKB-UniRule"/>
</dbReference>
<feature type="domain" description="3-dehydroquinate synthase N-terminal" evidence="18">
    <location>
        <begin position="73"/>
        <end position="184"/>
    </location>
</feature>
<dbReference type="HAMAP" id="MF_00110">
    <property type="entry name" value="DHQ_synthase"/>
    <property type="match status" value="1"/>
</dbReference>
<evidence type="ECO:0000256" key="15">
    <source>
        <dbReference type="ARBA" id="ARBA00023239"/>
    </source>
</evidence>
<dbReference type="EC" id="4.2.3.4" evidence="6 17"/>
<evidence type="ECO:0000313" key="20">
    <source>
        <dbReference type="EMBL" id="ANP27703.1"/>
    </source>
</evidence>
<evidence type="ECO:0000256" key="9">
    <source>
        <dbReference type="ARBA" id="ARBA00022605"/>
    </source>
</evidence>
<dbReference type="CDD" id="cd08195">
    <property type="entry name" value="DHQS"/>
    <property type="match status" value="1"/>
</dbReference>
<comment type="cofactor">
    <cofactor evidence="17">
        <name>Co(2+)</name>
        <dbReference type="ChEBI" id="CHEBI:48828"/>
    </cofactor>
    <cofactor evidence="17">
        <name>Zn(2+)</name>
        <dbReference type="ChEBI" id="CHEBI:29105"/>
    </cofactor>
    <text evidence="17">Binds 1 divalent metal cation per subunit. Can use either Co(2+) or Zn(2+).</text>
</comment>
<dbReference type="PANTHER" id="PTHR43622:SF7">
    <property type="entry name" value="3-DEHYDROQUINATE SYNTHASE, CHLOROPLASTIC"/>
    <property type="match status" value="1"/>
</dbReference>
<comment type="similarity">
    <text evidence="5 17">Belongs to the sugar phosphate cyclases superfamily. Dehydroquinate synthase family.</text>
</comment>
<feature type="binding site" evidence="17">
    <location>
        <position position="157"/>
    </location>
    <ligand>
        <name>NAD(+)</name>
        <dbReference type="ChEBI" id="CHEBI:57540"/>
    </ligand>
</feature>
<dbReference type="PATRIC" id="fig|1630135.4.peg.1155"/>
<evidence type="ECO:0000256" key="10">
    <source>
        <dbReference type="ARBA" id="ARBA00022723"/>
    </source>
</evidence>
<evidence type="ECO:0000256" key="4">
    <source>
        <dbReference type="ARBA" id="ARBA00004661"/>
    </source>
</evidence>
<feature type="domain" description="3-dehydroquinate synthase C-terminal" evidence="19">
    <location>
        <begin position="187"/>
        <end position="329"/>
    </location>
</feature>